<dbReference type="PANTHER" id="PTHR45947:SF3">
    <property type="entry name" value="SULFOQUINOVOSYL TRANSFERASE SQD2"/>
    <property type="match status" value="1"/>
</dbReference>
<feature type="domain" description="Glycosyltransferase subfamily 4-like N-terminal" evidence="2">
    <location>
        <begin position="25"/>
        <end position="193"/>
    </location>
</feature>
<dbReference type="Proteomes" id="UP001500074">
    <property type="component" value="Unassembled WGS sequence"/>
</dbReference>
<keyword evidence="4" id="KW-1185">Reference proteome</keyword>
<accession>A0ABP9RDF9</accession>
<dbReference type="SUPFAM" id="SSF53756">
    <property type="entry name" value="UDP-Glycosyltransferase/glycogen phosphorylase"/>
    <property type="match status" value="1"/>
</dbReference>
<evidence type="ECO:0000313" key="3">
    <source>
        <dbReference type="EMBL" id="GAA5175671.1"/>
    </source>
</evidence>
<sequence length="448" mass="48721">MGVLSAKGDEGLNILMFTNTYRPIVGGVSESVQRLKGRLQAEGHRVLVVAPKLQGQPRHEPDVIRVAAVQHFNGSDFSLPVPIPGQLYEAIEAFEPDIVHSHHPFLLGDTAARAAETYGLPLVFTHHTLYEHYTHYVPGDSPRMQRFAVALSTEYTHLCDAVIAPSESTRSLLFRRGANSAVYVVPSGVDTRRFANGDGRALRRRMGIPESAYLVGHVGRLAQEKNLPFLARAVADWLAGHPEAHFLIVGDGDARAAMHGAAAQQGVADRFHFSGKLHDQALIDAYHAMDVFAFASHSETQGMVLVEAMAAGLPVVAIDASGVREVLRHGENGLSLARDDIAAFGEALDKLIDPALREVLREGALATAEACDEACCADSCLAVYRRVIAAGGPVSHADDGAWERVRGRLEAEWQLLRHRGRVLRSMLQDEPMFGLPLVKQDESEAPQK</sequence>
<gene>
    <name evidence="3" type="ORF">GCM10023342_19510</name>
</gene>
<proteinExistence type="predicted"/>
<comment type="caution">
    <text evidence="3">The sequence shown here is derived from an EMBL/GenBank/DDBJ whole genome shotgun (WGS) entry which is preliminary data.</text>
</comment>
<dbReference type="InterPro" id="IPR001296">
    <property type="entry name" value="Glyco_trans_1"/>
</dbReference>
<dbReference type="PANTHER" id="PTHR45947">
    <property type="entry name" value="SULFOQUINOVOSYL TRANSFERASE SQD2"/>
    <property type="match status" value="1"/>
</dbReference>
<dbReference type="EMBL" id="BAABKI010000020">
    <property type="protein sequence ID" value="GAA5175671.1"/>
    <property type="molecule type" value="Genomic_DNA"/>
</dbReference>
<dbReference type="Pfam" id="PF13439">
    <property type="entry name" value="Glyco_transf_4"/>
    <property type="match status" value="1"/>
</dbReference>
<name>A0ABP9RDF9_9GAMM</name>
<dbReference type="InterPro" id="IPR050194">
    <property type="entry name" value="Glycosyltransferase_grp1"/>
</dbReference>
<evidence type="ECO:0000313" key="4">
    <source>
        <dbReference type="Proteomes" id="UP001500074"/>
    </source>
</evidence>
<dbReference type="Gene3D" id="3.40.50.2000">
    <property type="entry name" value="Glycogen Phosphorylase B"/>
    <property type="match status" value="2"/>
</dbReference>
<reference evidence="4" key="1">
    <citation type="journal article" date="2019" name="Int. J. Syst. Evol. Microbiol.">
        <title>The Global Catalogue of Microorganisms (GCM) 10K type strain sequencing project: providing services to taxonomists for standard genome sequencing and annotation.</title>
        <authorList>
            <consortium name="The Broad Institute Genomics Platform"/>
            <consortium name="The Broad Institute Genome Sequencing Center for Infectious Disease"/>
            <person name="Wu L."/>
            <person name="Ma J."/>
        </authorList>
    </citation>
    <scope>NUCLEOTIDE SEQUENCE [LARGE SCALE GENOMIC DNA]</scope>
    <source>
        <strain evidence="4">JCM 18472</strain>
    </source>
</reference>
<dbReference type="InterPro" id="IPR028098">
    <property type="entry name" value="Glyco_trans_4-like_N"/>
</dbReference>
<organism evidence="3 4">
    <name type="scientific">Modicisalibacter zincidurans</name>
    <dbReference type="NCBI Taxonomy" id="1178777"/>
    <lineage>
        <taxon>Bacteria</taxon>
        <taxon>Pseudomonadati</taxon>
        <taxon>Pseudomonadota</taxon>
        <taxon>Gammaproteobacteria</taxon>
        <taxon>Oceanospirillales</taxon>
        <taxon>Halomonadaceae</taxon>
        <taxon>Modicisalibacter</taxon>
    </lineage>
</organism>
<evidence type="ECO:0000259" key="1">
    <source>
        <dbReference type="Pfam" id="PF00534"/>
    </source>
</evidence>
<feature type="domain" description="Glycosyl transferase family 1" evidence="1">
    <location>
        <begin position="202"/>
        <end position="361"/>
    </location>
</feature>
<dbReference type="Pfam" id="PF00534">
    <property type="entry name" value="Glycos_transf_1"/>
    <property type="match status" value="1"/>
</dbReference>
<evidence type="ECO:0000259" key="2">
    <source>
        <dbReference type="Pfam" id="PF13439"/>
    </source>
</evidence>
<protein>
    <submittedName>
        <fullName evidence="3">Glycosyltransferase family 4 protein</fullName>
    </submittedName>
</protein>